<dbReference type="GeneID" id="106056170"/>
<dbReference type="CDD" id="cd00303">
    <property type="entry name" value="retropepsin_like"/>
    <property type="match status" value="1"/>
</dbReference>
<dbReference type="PROSITE" id="PS50158">
    <property type="entry name" value="ZF_CCHC"/>
    <property type="match status" value="1"/>
</dbReference>
<evidence type="ECO:0000256" key="1">
    <source>
        <dbReference type="PROSITE-ProRule" id="PRU00047"/>
    </source>
</evidence>
<dbReference type="GO" id="GO:0008270">
    <property type="term" value="F:zinc ion binding"/>
    <property type="evidence" value="ECO:0007669"/>
    <property type="project" value="UniProtKB-KW"/>
</dbReference>
<evidence type="ECO:0000313" key="4">
    <source>
        <dbReference type="Proteomes" id="UP001165740"/>
    </source>
</evidence>
<dbReference type="RefSeq" id="XP_055862528.1">
    <property type="nucleotide sequence ID" value="XM_056006553.1"/>
</dbReference>
<feature type="region of interest" description="Disordered" evidence="2">
    <location>
        <begin position="265"/>
        <end position="284"/>
    </location>
</feature>
<accession>A0A9W2YIE7</accession>
<dbReference type="Pfam" id="PF14893">
    <property type="entry name" value="PNMA"/>
    <property type="match status" value="1"/>
</dbReference>
<dbReference type="RefSeq" id="XP_055862527.1">
    <property type="nucleotide sequence ID" value="XM_056006552.1"/>
</dbReference>
<evidence type="ECO:0000259" key="3">
    <source>
        <dbReference type="PROSITE" id="PS50158"/>
    </source>
</evidence>
<name>A0A9W2YIE7_BIOGL</name>
<dbReference type="Proteomes" id="UP001165740">
    <property type="component" value="Chromosome 12"/>
</dbReference>
<dbReference type="AlphaFoldDB" id="A0A9W2YIE7"/>
<gene>
    <name evidence="5 6 7" type="primary">LOC106056170</name>
</gene>
<dbReference type="InterPro" id="IPR048270">
    <property type="entry name" value="PNMA_C"/>
</dbReference>
<feature type="domain" description="CCHC-type" evidence="3">
    <location>
        <begin position="321"/>
        <end position="334"/>
    </location>
</feature>
<evidence type="ECO:0000313" key="6">
    <source>
        <dbReference type="RefSeq" id="XP_055862527.1"/>
    </source>
</evidence>
<dbReference type="RefSeq" id="XP_055862526.1">
    <property type="nucleotide sequence ID" value="XM_056006551.1"/>
</dbReference>
<evidence type="ECO:0000313" key="5">
    <source>
        <dbReference type="RefSeq" id="XP_055862526.1"/>
    </source>
</evidence>
<evidence type="ECO:0000313" key="7">
    <source>
        <dbReference type="RefSeq" id="XP_055862528.1"/>
    </source>
</evidence>
<reference evidence="5 6" key="1">
    <citation type="submission" date="2025-04" db="UniProtKB">
        <authorList>
            <consortium name="RefSeq"/>
        </authorList>
    </citation>
    <scope>IDENTIFICATION</scope>
</reference>
<protein>
    <submittedName>
        <fullName evidence="5 6">Uncharacterized protein LOC106056170</fullName>
    </submittedName>
</protein>
<sequence length="737" mass="82447">MENRTKHNAVDWGEVGPLGSEGEPEGGAGVDQTEVAALRAQLEALKLACQRPLIISEQTKQVRQFSGRGTSDEPTAEDFAREIREAWELRPYSAQEKVAVIMSNVSGPARKELDLQTSKTKSDPEALLETLLEAFAQTMPVREAEVVFLRSRQQIAESLRDFSHRLFCEHSVAVSQQRRERVECFSEARLRDQFVHGLNDSALRRELLRLVEEEPAITFIAVRNQALKWESQDRGNSQLQNQWCELVSSQLNRFGELLEALQHTPQANGQSSPYPDQPLPQTQTSHQVQWAVNRPTAPAGLIWAQTSRGFFPYAEDGAPVCINCWKSGHVANQCLELSQPETLIHSSAIGCSVNGLLPPVSENPPTIPKRQKLGKWCNFHNSRSHNLYESRSKPIHTIAALFPGYTNNPSSSGRNPQVEEEVLINGRRAKCLLDSGCSFDAIVSRSFVRPEDIMDVSVTLQSLDLDIPPKTVPLAKVHVKSRFVHSTITAAVLESSLYDIVLGSRFIKLEIPQNSTIKLPSVHLTASSQQGVRDTQDVFKSKHTIRDMTPSHLPINVSSQCREALQVARETVKSHPSELVSRSKLAISPQVNQVGQRANKQARRIHTRGASHLTQPGSTSRDGKFEACQSCKSRIDKFRRPYSFRRNKQCHQQQRLFGSPLTTALPSGSQTSMTDFSVLDYQMESPQHQLHSSYKEKPDRPPCRIQGSSTLQSGNIYGVQENGCSEKKQLFLFPETY</sequence>
<keyword evidence="1" id="KW-0479">Metal-binding</keyword>
<dbReference type="OrthoDB" id="10065209at2759"/>
<feature type="region of interest" description="Disordered" evidence="2">
    <location>
        <begin position="1"/>
        <end position="29"/>
    </location>
</feature>
<organism evidence="4 7">
    <name type="scientific">Biomphalaria glabrata</name>
    <name type="common">Bloodfluke planorb</name>
    <name type="synonym">Freshwater snail</name>
    <dbReference type="NCBI Taxonomy" id="6526"/>
    <lineage>
        <taxon>Eukaryota</taxon>
        <taxon>Metazoa</taxon>
        <taxon>Spiralia</taxon>
        <taxon>Lophotrochozoa</taxon>
        <taxon>Mollusca</taxon>
        <taxon>Gastropoda</taxon>
        <taxon>Heterobranchia</taxon>
        <taxon>Euthyneura</taxon>
        <taxon>Panpulmonata</taxon>
        <taxon>Hygrophila</taxon>
        <taxon>Lymnaeoidea</taxon>
        <taxon>Planorbidae</taxon>
        <taxon>Biomphalaria</taxon>
    </lineage>
</organism>
<feature type="compositionally biased region" description="Basic and acidic residues" evidence="2">
    <location>
        <begin position="693"/>
        <end position="702"/>
    </location>
</feature>
<proteinExistence type="predicted"/>
<evidence type="ECO:0000256" key="2">
    <source>
        <dbReference type="SAM" id="MobiDB-lite"/>
    </source>
</evidence>
<feature type="region of interest" description="Disordered" evidence="2">
    <location>
        <begin position="687"/>
        <end position="709"/>
    </location>
</feature>
<keyword evidence="1" id="KW-0863">Zinc-finger</keyword>
<dbReference type="InterPro" id="IPR001878">
    <property type="entry name" value="Znf_CCHC"/>
</dbReference>
<dbReference type="GO" id="GO:0003676">
    <property type="term" value="F:nucleic acid binding"/>
    <property type="evidence" value="ECO:0007669"/>
    <property type="project" value="InterPro"/>
</dbReference>
<keyword evidence="1" id="KW-0862">Zinc</keyword>
<keyword evidence="4" id="KW-1185">Reference proteome</keyword>